<evidence type="ECO:0000313" key="3">
    <source>
        <dbReference type="Proteomes" id="UP000809621"/>
    </source>
</evidence>
<sequence>MNLYRVTNSKFANNFSGRGASFDDGARWNSAGNPVIYFALDMGTALVEAANYHPTPRLVPRTHCKAIYTVPNLVPIHRLDTNDLPDDWQSVPYPASTQRIGDQFLQAKQALLLIVPSVAIGLSESSVAIANPLHPDINEIKLIECFSPVYSERMFSGL</sequence>
<feature type="domain" description="RES" evidence="1">
    <location>
        <begin position="14"/>
        <end position="144"/>
    </location>
</feature>
<dbReference type="InterPro" id="IPR014914">
    <property type="entry name" value="RES_dom"/>
</dbReference>
<accession>A0ABS2HGF8</accession>
<dbReference type="Proteomes" id="UP000809621">
    <property type="component" value="Unassembled WGS sequence"/>
</dbReference>
<keyword evidence="3" id="KW-1185">Reference proteome</keyword>
<organism evidence="2 3">
    <name type="scientific">Vibrio ulleungensis</name>
    <dbReference type="NCBI Taxonomy" id="2807619"/>
    <lineage>
        <taxon>Bacteria</taxon>
        <taxon>Pseudomonadati</taxon>
        <taxon>Pseudomonadota</taxon>
        <taxon>Gammaproteobacteria</taxon>
        <taxon>Vibrionales</taxon>
        <taxon>Vibrionaceae</taxon>
        <taxon>Vibrio</taxon>
    </lineage>
</organism>
<gene>
    <name evidence="2" type="ORF">JQC93_06835</name>
</gene>
<reference evidence="2 3" key="1">
    <citation type="submission" date="2021-02" db="EMBL/GenBank/DDBJ databases">
        <authorList>
            <person name="Park J.-S."/>
        </authorList>
    </citation>
    <scope>NUCLEOTIDE SEQUENCE [LARGE SCALE GENOMIC DNA]</scope>
    <source>
        <strain evidence="2 3">188UL20-2</strain>
    </source>
</reference>
<evidence type="ECO:0000259" key="1">
    <source>
        <dbReference type="SMART" id="SM00953"/>
    </source>
</evidence>
<dbReference type="Pfam" id="PF08808">
    <property type="entry name" value="RES"/>
    <property type="match status" value="1"/>
</dbReference>
<protein>
    <submittedName>
        <fullName evidence="2">RES family NAD+ phosphorylase</fullName>
    </submittedName>
</protein>
<dbReference type="SMART" id="SM00953">
    <property type="entry name" value="RES"/>
    <property type="match status" value="1"/>
</dbReference>
<dbReference type="EMBL" id="JAFEUM010000002">
    <property type="protein sequence ID" value="MBM7036124.1"/>
    <property type="molecule type" value="Genomic_DNA"/>
</dbReference>
<proteinExistence type="predicted"/>
<comment type="caution">
    <text evidence="2">The sequence shown here is derived from an EMBL/GenBank/DDBJ whole genome shotgun (WGS) entry which is preliminary data.</text>
</comment>
<evidence type="ECO:0000313" key="2">
    <source>
        <dbReference type="EMBL" id="MBM7036124.1"/>
    </source>
</evidence>
<name>A0ABS2HGF8_9VIBR</name>
<dbReference type="RefSeq" id="WP_205157723.1">
    <property type="nucleotide sequence ID" value="NZ_JAFEUM010000002.1"/>
</dbReference>